<dbReference type="AlphaFoldDB" id="M0MAY2"/>
<keyword evidence="3" id="KW-1185">Reference proteome</keyword>
<proteinExistence type="predicted"/>
<dbReference type="InterPro" id="IPR040624">
    <property type="entry name" value="HalOD1"/>
</dbReference>
<dbReference type="RefSeq" id="WP_006672115.1">
    <property type="nucleotide sequence ID" value="NZ_AOMA01000063.1"/>
</dbReference>
<sequence length="115" mass="12893">MTDDSPFDPTIHRDTDTGTLRVHHDWAGPKPLSGHLVAVVRRAPELEFADGERLFDAVDPEALDSLFEPISNSPRRSGDVRIEFRQFTVTVSADGEVVFDPDADSWWNESQGNEE</sequence>
<reference evidence="2 3" key="1">
    <citation type="journal article" date="2014" name="PLoS Genet.">
        <title>Phylogenetically driven sequencing of extremely halophilic archaea reveals strategies for static and dynamic osmo-response.</title>
        <authorList>
            <person name="Becker E.A."/>
            <person name="Seitzer P.M."/>
            <person name="Tritt A."/>
            <person name="Larsen D."/>
            <person name="Krusor M."/>
            <person name="Yao A.I."/>
            <person name="Wu D."/>
            <person name="Madern D."/>
            <person name="Eisen J.A."/>
            <person name="Darling A.E."/>
            <person name="Facciotti M.T."/>
        </authorList>
    </citation>
    <scope>NUCLEOTIDE SEQUENCE [LARGE SCALE GENOMIC DNA]</scope>
    <source>
        <strain evidence="2 3">JCM 10879</strain>
    </source>
</reference>
<dbReference type="EMBL" id="AOMA01000063">
    <property type="protein sequence ID" value="EMA41804.1"/>
    <property type="molecule type" value="Genomic_DNA"/>
</dbReference>
<feature type="domain" description="Halobacterial output" evidence="1">
    <location>
        <begin position="30"/>
        <end position="101"/>
    </location>
</feature>
<accession>M0MAY2</accession>
<dbReference type="OrthoDB" id="218532at2157"/>
<evidence type="ECO:0000259" key="1">
    <source>
        <dbReference type="Pfam" id="PF18545"/>
    </source>
</evidence>
<comment type="caution">
    <text evidence="2">The sequence shown here is derived from an EMBL/GenBank/DDBJ whole genome shotgun (WGS) entry which is preliminary data.</text>
</comment>
<dbReference type="Pfam" id="PF18545">
    <property type="entry name" value="HalOD1"/>
    <property type="match status" value="1"/>
</dbReference>
<name>M0MAY2_9EURY</name>
<gene>
    <name evidence="2" type="ORF">C446_05795</name>
</gene>
<protein>
    <recommendedName>
        <fullName evidence="1">Halobacterial output domain-containing protein</fullName>
    </recommendedName>
</protein>
<evidence type="ECO:0000313" key="2">
    <source>
        <dbReference type="EMBL" id="EMA41804.1"/>
    </source>
</evidence>
<evidence type="ECO:0000313" key="3">
    <source>
        <dbReference type="Proteomes" id="UP000011607"/>
    </source>
</evidence>
<organism evidence="2 3">
    <name type="scientific">Halobiforma nitratireducens JCM 10879</name>
    <dbReference type="NCBI Taxonomy" id="1227454"/>
    <lineage>
        <taxon>Archaea</taxon>
        <taxon>Methanobacteriati</taxon>
        <taxon>Methanobacteriota</taxon>
        <taxon>Stenosarchaea group</taxon>
        <taxon>Halobacteria</taxon>
        <taxon>Halobacteriales</taxon>
        <taxon>Natrialbaceae</taxon>
        <taxon>Halobiforma</taxon>
    </lineage>
</organism>
<dbReference type="Proteomes" id="UP000011607">
    <property type="component" value="Unassembled WGS sequence"/>
</dbReference>